<name>A0ABD3PI25_9STRA</name>
<accession>A0ABD3PI25</accession>
<proteinExistence type="predicted"/>
<evidence type="ECO:0000313" key="2">
    <source>
        <dbReference type="Proteomes" id="UP001530400"/>
    </source>
</evidence>
<protein>
    <submittedName>
        <fullName evidence="1">Uncharacterized protein</fullName>
    </submittedName>
</protein>
<sequence>MVCCACGSTAHNLDTCPEVTDGMLAEILLQLEEVSPEGSGTVMIQKQAHETSKSGLQSNQVYLHTCTTDDIMFNGQYLKDISKSPKPLTMNTNAGSTLTHLRGKLGVLKFWLCPHGIANVVSLRTLEKHFRVQYDSSKEDGSFVCSTPTGDSVTFRRCEKTGFPYIDLDDMDNDTAIMMVQMVRENYEGFTRKEVECAIAASYKESSSSSWPSK</sequence>
<gene>
    <name evidence="1" type="ORF">ACHAWO_006143</name>
</gene>
<reference evidence="1 2" key="1">
    <citation type="submission" date="2024-10" db="EMBL/GenBank/DDBJ databases">
        <title>Updated reference genomes for cyclostephanoid diatoms.</title>
        <authorList>
            <person name="Roberts W.R."/>
            <person name="Alverson A.J."/>
        </authorList>
    </citation>
    <scope>NUCLEOTIDE SEQUENCE [LARGE SCALE GENOMIC DNA]</scope>
    <source>
        <strain evidence="1 2">AJA010-31</strain>
    </source>
</reference>
<evidence type="ECO:0000313" key="1">
    <source>
        <dbReference type="EMBL" id="KAL3787745.1"/>
    </source>
</evidence>
<keyword evidence="2" id="KW-1185">Reference proteome</keyword>
<organism evidence="1 2">
    <name type="scientific">Cyclotella atomus</name>
    <dbReference type="NCBI Taxonomy" id="382360"/>
    <lineage>
        <taxon>Eukaryota</taxon>
        <taxon>Sar</taxon>
        <taxon>Stramenopiles</taxon>
        <taxon>Ochrophyta</taxon>
        <taxon>Bacillariophyta</taxon>
        <taxon>Coscinodiscophyceae</taxon>
        <taxon>Thalassiosirophycidae</taxon>
        <taxon>Stephanodiscales</taxon>
        <taxon>Stephanodiscaceae</taxon>
        <taxon>Cyclotella</taxon>
    </lineage>
</organism>
<dbReference type="EMBL" id="JALLPJ020000599">
    <property type="protein sequence ID" value="KAL3787745.1"/>
    <property type="molecule type" value="Genomic_DNA"/>
</dbReference>
<dbReference type="Proteomes" id="UP001530400">
    <property type="component" value="Unassembled WGS sequence"/>
</dbReference>
<dbReference type="AlphaFoldDB" id="A0ABD3PI25"/>
<comment type="caution">
    <text evidence="1">The sequence shown here is derived from an EMBL/GenBank/DDBJ whole genome shotgun (WGS) entry which is preliminary data.</text>
</comment>